<reference evidence="6 7" key="1">
    <citation type="journal article" date="2012" name="J. Bacteriol.">
        <title>Genome Sequence of Blastococcus saxobsidens DD2, a Stone-Inhabiting Bacterium.</title>
        <authorList>
            <person name="Chouaia B."/>
            <person name="Crotti E."/>
            <person name="Brusetti L."/>
            <person name="Daffonchio D."/>
            <person name="Essoussi I."/>
            <person name="Nouioui I."/>
            <person name="Sbissi I."/>
            <person name="Ghodhbane-Gtari F."/>
            <person name="Gtari M."/>
            <person name="Vacherie B."/>
            <person name="Barbe V."/>
            <person name="Medigue C."/>
            <person name="Gury J."/>
            <person name="Pujic P."/>
            <person name="Normand P."/>
        </authorList>
    </citation>
    <scope>NUCLEOTIDE SEQUENCE [LARGE SCALE GENOMIC DNA]</scope>
    <source>
        <strain evidence="6 7">DD2</strain>
    </source>
</reference>
<evidence type="ECO:0000256" key="1">
    <source>
        <dbReference type="ARBA" id="ARBA00004196"/>
    </source>
</evidence>
<sequence>MIDAPGPWASGPFTLVEGRSLIATEPVVTDGEDRTWLQTEDRSPTVRLRANPHYWDRVRGPRVREVEFRNDLDRPRALDLVCDTVGEVDLVTEVPHREAERVRRSRHARLVAVDAVRALAGAIDRGADGLPLDDVRARRALNLAVDRAALVRDLFGGQARPLAGLTPPTPLTALHRAPGRLRPYPHDPSRAARLWRESGGARRPLRLAAMAEWEAVAHAVAARWQTVLGLAVEVRVLRSSDEQREARRRQAAKEPRDWDVLLLEQGSQSVDVPPLELHRAFAGRSGEFRAGPVDPEFERLFDHLRSRRSQLRQVLAANRLDRYVTDQALALFLVAPRVLYAVNERVDFQPYATTFELADTSVRRGHWSLR</sequence>
<dbReference type="STRING" id="1146883.BLASA_2908"/>
<dbReference type="PANTHER" id="PTHR30290:SF10">
    <property type="entry name" value="PERIPLASMIC OLIGOPEPTIDE-BINDING PROTEIN-RELATED"/>
    <property type="match status" value="1"/>
</dbReference>
<dbReference type="Pfam" id="PF00496">
    <property type="entry name" value="SBP_bac_5"/>
    <property type="match status" value="1"/>
</dbReference>
<evidence type="ECO:0000256" key="3">
    <source>
        <dbReference type="ARBA" id="ARBA00022448"/>
    </source>
</evidence>
<keyword evidence="7" id="KW-1185">Reference proteome</keyword>
<name>H6RLQ3_BLASD</name>
<proteinExistence type="inferred from homology"/>
<dbReference type="InterPro" id="IPR039424">
    <property type="entry name" value="SBP_5"/>
</dbReference>
<evidence type="ECO:0000256" key="4">
    <source>
        <dbReference type="ARBA" id="ARBA00022729"/>
    </source>
</evidence>
<organism evidence="6 7">
    <name type="scientific">Blastococcus saxobsidens (strain DD2)</name>
    <dbReference type="NCBI Taxonomy" id="1146883"/>
    <lineage>
        <taxon>Bacteria</taxon>
        <taxon>Bacillati</taxon>
        <taxon>Actinomycetota</taxon>
        <taxon>Actinomycetes</taxon>
        <taxon>Geodermatophilales</taxon>
        <taxon>Geodermatophilaceae</taxon>
        <taxon>Blastococcus</taxon>
    </lineage>
</organism>
<dbReference type="PANTHER" id="PTHR30290">
    <property type="entry name" value="PERIPLASMIC BINDING COMPONENT OF ABC TRANSPORTER"/>
    <property type="match status" value="1"/>
</dbReference>
<reference evidence="7" key="2">
    <citation type="submission" date="2012-02" db="EMBL/GenBank/DDBJ databases">
        <title>Complete genome sequence of Blastococcus saxobsidens strain DD2.</title>
        <authorList>
            <person name="Genoscope."/>
        </authorList>
    </citation>
    <scope>NUCLEOTIDE SEQUENCE [LARGE SCALE GENOMIC DNA]</scope>
    <source>
        <strain evidence="7">DD2</strain>
    </source>
</reference>
<dbReference type="HOGENOM" id="CLU_747332_0_0_11"/>
<dbReference type="RefSeq" id="WP_014376662.1">
    <property type="nucleotide sequence ID" value="NC_016943.1"/>
</dbReference>
<dbReference type="AlphaFoldDB" id="H6RLQ3"/>
<dbReference type="Gene3D" id="3.40.190.10">
    <property type="entry name" value="Periplasmic binding protein-like II"/>
    <property type="match status" value="1"/>
</dbReference>
<comment type="similarity">
    <text evidence="2">Belongs to the bacterial solute-binding protein 5 family.</text>
</comment>
<accession>H6RLQ3</accession>
<dbReference type="GO" id="GO:0015833">
    <property type="term" value="P:peptide transport"/>
    <property type="evidence" value="ECO:0007669"/>
    <property type="project" value="TreeGrafter"/>
</dbReference>
<gene>
    <name evidence="6" type="ordered locus">BLASA_2908</name>
</gene>
<dbReference type="Proteomes" id="UP000007517">
    <property type="component" value="Chromosome"/>
</dbReference>
<dbReference type="SUPFAM" id="SSF53850">
    <property type="entry name" value="Periplasmic binding protein-like II"/>
    <property type="match status" value="1"/>
</dbReference>
<evidence type="ECO:0000313" key="7">
    <source>
        <dbReference type="Proteomes" id="UP000007517"/>
    </source>
</evidence>
<evidence type="ECO:0000256" key="2">
    <source>
        <dbReference type="ARBA" id="ARBA00005695"/>
    </source>
</evidence>
<dbReference type="OrthoDB" id="9796817at2"/>
<protein>
    <submittedName>
        <fullName evidence="6">ABC-type dipeptide transport system extracellular component-like protein</fullName>
    </submittedName>
</protein>
<evidence type="ECO:0000259" key="5">
    <source>
        <dbReference type="Pfam" id="PF00496"/>
    </source>
</evidence>
<dbReference type="EMBL" id="FO117623">
    <property type="protein sequence ID" value="CCG03779.1"/>
    <property type="molecule type" value="Genomic_DNA"/>
</dbReference>
<dbReference type="InterPro" id="IPR000914">
    <property type="entry name" value="SBP_5_dom"/>
</dbReference>
<keyword evidence="3" id="KW-0813">Transport</keyword>
<feature type="domain" description="Solute-binding protein family 5" evidence="5">
    <location>
        <begin position="44"/>
        <end position="271"/>
    </location>
</feature>
<evidence type="ECO:0000313" key="6">
    <source>
        <dbReference type="EMBL" id="CCG03779.1"/>
    </source>
</evidence>
<dbReference type="KEGG" id="bsd:BLASA_2908"/>
<dbReference type="Gene3D" id="3.10.105.10">
    <property type="entry name" value="Dipeptide-binding Protein, Domain 3"/>
    <property type="match status" value="1"/>
</dbReference>
<keyword evidence="4" id="KW-0732">Signal</keyword>
<dbReference type="GO" id="GO:1904680">
    <property type="term" value="F:peptide transmembrane transporter activity"/>
    <property type="evidence" value="ECO:0007669"/>
    <property type="project" value="TreeGrafter"/>
</dbReference>
<dbReference type="eggNOG" id="COG0747">
    <property type="taxonomic scope" value="Bacteria"/>
</dbReference>
<comment type="subcellular location">
    <subcellularLocation>
        <location evidence="1">Cell envelope</location>
    </subcellularLocation>
</comment>
<dbReference type="GO" id="GO:0030313">
    <property type="term" value="C:cell envelope"/>
    <property type="evidence" value="ECO:0007669"/>
    <property type="project" value="UniProtKB-SubCell"/>
</dbReference>